<feature type="compositionally biased region" description="Polar residues" evidence="1">
    <location>
        <begin position="100"/>
        <end position="123"/>
    </location>
</feature>
<dbReference type="AlphaFoldDB" id="A0AAV7NJB2"/>
<evidence type="ECO:0000313" key="3">
    <source>
        <dbReference type="Proteomes" id="UP001066276"/>
    </source>
</evidence>
<evidence type="ECO:0000313" key="2">
    <source>
        <dbReference type="EMBL" id="KAJ1116041.1"/>
    </source>
</evidence>
<feature type="region of interest" description="Disordered" evidence="1">
    <location>
        <begin position="79"/>
        <end position="123"/>
    </location>
</feature>
<comment type="caution">
    <text evidence="2">The sequence shown here is derived from an EMBL/GenBank/DDBJ whole genome shotgun (WGS) entry which is preliminary data.</text>
</comment>
<protein>
    <submittedName>
        <fullName evidence="2">Uncharacterized protein</fullName>
    </submittedName>
</protein>
<gene>
    <name evidence="2" type="ORF">NDU88_004260</name>
</gene>
<organism evidence="2 3">
    <name type="scientific">Pleurodeles waltl</name>
    <name type="common">Iberian ribbed newt</name>
    <dbReference type="NCBI Taxonomy" id="8319"/>
    <lineage>
        <taxon>Eukaryota</taxon>
        <taxon>Metazoa</taxon>
        <taxon>Chordata</taxon>
        <taxon>Craniata</taxon>
        <taxon>Vertebrata</taxon>
        <taxon>Euteleostomi</taxon>
        <taxon>Amphibia</taxon>
        <taxon>Batrachia</taxon>
        <taxon>Caudata</taxon>
        <taxon>Salamandroidea</taxon>
        <taxon>Salamandridae</taxon>
        <taxon>Pleurodelinae</taxon>
        <taxon>Pleurodeles</taxon>
    </lineage>
</organism>
<dbReference type="Proteomes" id="UP001066276">
    <property type="component" value="Chromosome 8"/>
</dbReference>
<proteinExistence type="predicted"/>
<keyword evidence="3" id="KW-1185">Reference proteome</keyword>
<feature type="compositionally biased region" description="Basic residues" evidence="1">
    <location>
        <begin position="18"/>
        <end position="27"/>
    </location>
</feature>
<sequence length="275" mass="30130">MGKRNAADLPVPLNDTKKQKKHPRKLANKAIGCGPKSLDKIGLLFEEAEAILNSEMVINGALPSKKALLQPRRIQEFFNKKKKKGQTSDSVIQTDGGGNPSHTNDTIHFSSQGTVGSATNSSPRQGVSQVEVVASIPFPLSPEIRLVPNILCRNRFGPLAEEGDLLRVHEHPMVEPDIEDAILSSIPITTTYSEQPISEASVSLILQRIDKVRNLVSQLAKFLQGKTVYPCECKWQLAEVVGKGGITMVERIPSTTTVQGDQPIPLKVQVYIWLI</sequence>
<reference evidence="2" key="1">
    <citation type="journal article" date="2022" name="bioRxiv">
        <title>Sequencing and chromosome-scale assembly of the giantPleurodeles waltlgenome.</title>
        <authorList>
            <person name="Brown T."/>
            <person name="Elewa A."/>
            <person name="Iarovenko S."/>
            <person name="Subramanian E."/>
            <person name="Araus A.J."/>
            <person name="Petzold A."/>
            <person name="Susuki M."/>
            <person name="Suzuki K.-i.T."/>
            <person name="Hayashi T."/>
            <person name="Toyoda A."/>
            <person name="Oliveira C."/>
            <person name="Osipova E."/>
            <person name="Leigh N.D."/>
            <person name="Simon A."/>
            <person name="Yun M.H."/>
        </authorList>
    </citation>
    <scope>NUCLEOTIDE SEQUENCE</scope>
    <source>
        <strain evidence="2">20211129_DDA</strain>
        <tissue evidence="2">Liver</tissue>
    </source>
</reference>
<name>A0AAV7NJB2_PLEWA</name>
<dbReference type="EMBL" id="JANPWB010000012">
    <property type="protein sequence ID" value="KAJ1116041.1"/>
    <property type="molecule type" value="Genomic_DNA"/>
</dbReference>
<feature type="region of interest" description="Disordered" evidence="1">
    <location>
        <begin position="1"/>
        <end position="30"/>
    </location>
</feature>
<accession>A0AAV7NJB2</accession>
<evidence type="ECO:0000256" key="1">
    <source>
        <dbReference type="SAM" id="MobiDB-lite"/>
    </source>
</evidence>